<keyword evidence="1" id="KW-0456">Lyase</keyword>
<dbReference type="InterPro" id="IPR006680">
    <property type="entry name" value="Amidohydro-rel"/>
</dbReference>
<dbReference type="PANTHER" id="PTHR21240">
    <property type="entry name" value="2-AMINO-3-CARBOXYLMUCONATE-6-SEMIALDEHYDE DECARBOXYLASE"/>
    <property type="match status" value="1"/>
</dbReference>
<organism evidence="3 4">
    <name type="scientific">Lentzea miocenica</name>
    <dbReference type="NCBI Taxonomy" id="3095431"/>
    <lineage>
        <taxon>Bacteria</taxon>
        <taxon>Bacillati</taxon>
        <taxon>Actinomycetota</taxon>
        <taxon>Actinomycetes</taxon>
        <taxon>Pseudonocardiales</taxon>
        <taxon>Pseudonocardiaceae</taxon>
        <taxon>Lentzea</taxon>
    </lineage>
</organism>
<dbReference type="SUPFAM" id="SSF51556">
    <property type="entry name" value="Metallo-dependent hydrolases"/>
    <property type="match status" value="1"/>
</dbReference>
<evidence type="ECO:0000313" key="3">
    <source>
        <dbReference type="EMBL" id="MDX8033397.1"/>
    </source>
</evidence>
<dbReference type="EMBL" id="JAXAVW010000020">
    <property type="protein sequence ID" value="MDX8033397.1"/>
    <property type="molecule type" value="Genomic_DNA"/>
</dbReference>
<dbReference type="InterPro" id="IPR032465">
    <property type="entry name" value="ACMSD"/>
</dbReference>
<feature type="domain" description="Amidohydrolase-related" evidence="2">
    <location>
        <begin position="9"/>
        <end position="286"/>
    </location>
</feature>
<name>A0ABU4T5G3_9PSEU</name>
<dbReference type="Pfam" id="PF04909">
    <property type="entry name" value="Amidohydro_2"/>
    <property type="match status" value="1"/>
</dbReference>
<accession>A0ABU4T5G3</accession>
<comment type="caution">
    <text evidence="3">The sequence shown here is derived from an EMBL/GenBank/DDBJ whole genome shotgun (WGS) entry which is preliminary data.</text>
</comment>
<evidence type="ECO:0000313" key="4">
    <source>
        <dbReference type="Proteomes" id="UP001285521"/>
    </source>
</evidence>
<protein>
    <submittedName>
        <fullName evidence="3">Amidohydrolase family protein</fullName>
    </submittedName>
</protein>
<dbReference type="InterPro" id="IPR032466">
    <property type="entry name" value="Metal_Hydrolase"/>
</dbReference>
<dbReference type="Proteomes" id="UP001285521">
    <property type="component" value="Unassembled WGS sequence"/>
</dbReference>
<dbReference type="Gene3D" id="3.20.20.140">
    <property type="entry name" value="Metal-dependent hydrolases"/>
    <property type="match status" value="1"/>
</dbReference>
<reference evidence="3 4" key="1">
    <citation type="submission" date="2023-11" db="EMBL/GenBank/DDBJ databases">
        <title>Lentzea sokolovensis, sp. nov., Lentzea kristufkii, sp. nov., and Lentzea miocenensis, sp. nov., rare actinobacteria from Sokolov Coal Basin, Miocene lacustrine sediment, Czech Republic.</title>
        <authorList>
            <person name="Lara A."/>
            <person name="Kotroba L."/>
            <person name="Nouioui I."/>
            <person name="Neumann-Schaal M."/>
            <person name="Mast Y."/>
            <person name="Chronakova A."/>
        </authorList>
    </citation>
    <scope>NUCLEOTIDE SEQUENCE [LARGE SCALE GENOMIC DNA]</scope>
    <source>
        <strain evidence="3 4">BCCO 10_0856</strain>
    </source>
</reference>
<proteinExistence type="predicted"/>
<gene>
    <name evidence="3" type="ORF">SK803_24530</name>
</gene>
<evidence type="ECO:0000256" key="1">
    <source>
        <dbReference type="ARBA" id="ARBA00023239"/>
    </source>
</evidence>
<evidence type="ECO:0000259" key="2">
    <source>
        <dbReference type="Pfam" id="PF04909"/>
    </source>
</evidence>
<keyword evidence="4" id="KW-1185">Reference proteome</keyword>
<reference evidence="3 4" key="2">
    <citation type="submission" date="2023-11" db="EMBL/GenBank/DDBJ databases">
        <authorList>
            <person name="Lara A.C."/>
            <person name="Chronakova A."/>
        </authorList>
    </citation>
    <scope>NUCLEOTIDE SEQUENCE [LARGE SCALE GENOMIC DNA]</scope>
    <source>
        <strain evidence="3 4">BCCO 10_0856</strain>
    </source>
</reference>
<dbReference type="PANTHER" id="PTHR21240:SF19">
    <property type="entry name" value="CATALYTIC_ HYDROLASE"/>
    <property type="match status" value="1"/>
</dbReference>
<dbReference type="RefSeq" id="WP_319968423.1">
    <property type="nucleotide sequence ID" value="NZ_JAXAVW010000020.1"/>
</dbReference>
<dbReference type="CDD" id="cd01292">
    <property type="entry name" value="metallo-dependent_hydrolases"/>
    <property type="match status" value="1"/>
</dbReference>
<sequence>MNVDDLVAIDVHTHAEISGDGHSSLSPALIEASAKYFKAAHRQPTIAETAQIYRERNMAAVIFTVDAEHATGHPRIANEEIAASCAEHSDVLIPFASVDPWKGRTAVREARRLVEEHGVRGFKFHPSLQDFSPDDRMAYPLYEVIEELGVPALFHSGQTGIGAGVPGGGGIRLKHSNPMLVDDVAVDFPHLRIVLAHPSFPWQDEALAVATHKPFVYIDLSGWSPKYFPPQLVRYANTVLQDKVLFGSDHPVITPDRWLADFAKLEIKEEVRPKILKHNAARLLGLGPASGAHVRDRRA</sequence>